<name>A0AAD7JCE0_9AGAR</name>
<dbReference type="EMBL" id="JARJLG010000044">
    <property type="protein sequence ID" value="KAJ7761935.1"/>
    <property type="molecule type" value="Genomic_DNA"/>
</dbReference>
<evidence type="ECO:0000313" key="1">
    <source>
        <dbReference type="EMBL" id="KAJ7761935.1"/>
    </source>
</evidence>
<dbReference type="AlphaFoldDB" id="A0AAD7JCE0"/>
<organism evidence="1 2">
    <name type="scientific">Mycena maculata</name>
    <dbReference type="NCBI Taxonomy" id="230809"/>
    <lineage>
        <taxon>Eukaryota</taxon>
        <taxon>Fungi</taxon>
        <taxon>Dikarya</taxon>
        <taxon>Basidiomycota</taxon>
        <taxon>Agaricomycotina</taxon>
        <taxon>Agaricomycetes</taxon>
        <taxon>Agaricomycetidae</taxon>
        <taxon>Agaricales</taxon>
        <taxon>Marasmiineae</taxon>
        <taxon>Mycenaceae</taxon>
        <taxon>Mycena</taxon>
    </lineage>
</organism>
<gene>
    <name evidence="1" type="ORF">DFH07DRAFT_413919</name>
</gene>
<proteinExistence type="predicted"/>
<dbReference type="Proteomes" id="UP001215280">
    <property type="component" value="Unassembled WGS sequence"/>
</dbReference>
<evidence type="ECO:0000313" key="2">
    <source>
        <dbReference type="Proteomes" id="UP001215280"/>
    </source>
</evidence>
<sequence>MLKTCRAIVQYDQRSVPAPVCAFRVLGLVANASGASISLIGIRQSCCRVPTKKRCAEFLLNSSFFIFFGGSVWDKFQPEFCLLPFICNSLEVSLSRISARISASPSRGCAGGFPEGRSILTPTRKMRFKFKVQSADRSRVVVTLCEQVAPSRRVLRTFSPSSQLSNCASIRTSLRLSLIRTHRPTLHYSPN</sequence>
<comment type="caution">
    <text evidence="1">The sequence shown here is derived from an EMBL/GenBank/DDBJ whole genome shotgun (WGS) entry which is preliminary data.</text>
</comment>
<reference evidence="1" key="1">
    <citation type="submission" date="2023-03" db="EMBL/GenBank/DDBJ databases">
        <title>Massive genome expansion in bonnet fungi (Mycena s.s.) driven by repeated elements and novel gene families across ecological guilds.</title>
        <authorList>
            <consortium name="Lawrence Berkeley National Laboratory"/>
            <person name="Harder C.B."/>
            <person name="Miyauchi S."/>
            <person name="Viragh M."/>
            <person name="Kuo A."/>
            <person name="Thoen E."/>
            <person name="Andreopoulos B."/>
            <person name="Lu D."/>
            <person name="Skrede I."/>
            <person name="Drula E."/>
            <person name="Henrissat B."/>
            <person name="Morin E."/>
            <person name="Kohler A."/>
            <person name="Barry K."/>
            <person name="LaButti K."/>
            <person name="Morin E."/>
            <person name="Salamov A."/>
            <person name="Lipzen A."/>
            <person name="Mereny Z."/>
            <person name="Hegedus B."/>
            <person name="Baldrian P."/>
            <person name="Stursova M."/>
            <person name="Weitz H."/>
            <person name="Taylor A."/>
            <person name="Grigoriev I.V."/>
            <person name="Nagy L.G."/>
            <person name="Martin F."/>
            <person name="Kauserud H."/>
        </authorList>
    </citation>
    <scope>NUCLEOTIDE SEQUENCE</scope>
    <source>
        <strain evidence="1">CBHHK188m</strain>
    </source>
</reference>
<accession>A0AAD7JCE0</accession>
<keyword evidence="2" id="KW-1185">Reference proteome</keyword>
<protein>
    <submittedName>
        <fullName evidence="1">Uncharacterized protein</fullName>
    </submittedName>
</protein>